<dbReference type="PANTHER" id="PTHR10150:SF0">
    <property type="entry name" value="DNA REPAIR ENDONUCLEASE XPF"/>
    <property type="match status" value="1"/>
</dbReference>
<dbReference type="Gene3D" id="3.40.50.10130">
    <property type="match status" value="1"/>
</dbReference>
<evidence type="ECO:0000256" key="5">
    <source>
        <dbReference type="ARBA" id="ARBA00022763"/>
    </source>
</evidence>
<evidence type="ECO:0000256" key="10">
    <source>
        <dbReference type="SAM" id="MobiDB-lite"/>
    </source>
</evidence>
<feature type="region of interest" description="Disordered" evidence="10">
    <location>
        <begin position="602"/>
        <end position="762"/>
    </location>
</feature>
<feature type="compositionally biased region" description="Basic and acidic residues" evidence="10">
    <location>
        <begin position="507"/>
        <end position="517"/>
    </location>
</feature>
<evidence type="ECO:0000256" key="7">
    <source>
        <dbReference type="ARBA" id="ARBA00023125"/>
    </source>
</evidence>
<evidence type="ECO:0000256" key="9">
    <source>
        <dbReference type="ARBA" id="ARBA00023242"/>
    </source>
</evidence>
<dbReference type="STRING" id="1157962.A0A250XPD6"/>
<evidence type="ECO:0000256" key="2">
    <source>
        <dbReference type="ARBA" id="ARBA00010015"/>
    </source>
</evidence>
<dbReference type="GO" id="GO:0003684">
    <property type="term" value="F:damaged DNA binding"/>
    <property type="evidence" value="ECO:0007669"/>
    <property type="project" value="TreeGrafter"/>
</dbReference>
<dbReference type="GO" id="GO:0000712">
    <property type="term" value="P:resolution of meiotic recombination intermediates"/>
    <property type="evidence" value="ECO:0007669"/>
    <property type="project" value="TreeGrafter"/>
</dbReference>
<dbReference type="CDD" id="cd20078">
    <property type="entry name" value="XPF_nuclease_XPF_euk"/>
    <property type="match status" value="1"/>
</dbReference>
<keyword evidence="9" id="KW-0539">Nucleus</keyword>
<dbReference type="GO" id="GO:0000724">
    <property type="term" value="P:double-strand break repair via homologous recombination"/>
    <property type="evidence" value="ECO:0007669"/>
    <property type="project" value="TreeGrafter"/>
</dbReference>
<comment type="subcellular location">
    <subcellularLocation>
        <location evidence="1">Nucleus</location>
    </subcellularLocation>
</comment>
<dbReference type="InterPro" id="IPR006166">
    <property type="entry name" value="ERCC4_domain"/>
</dbReference>
<feature type="region of interest" description="Disordered" evidence="10">
    <location>
        <begin position="504"/>
        <end position="540"/>
    </location>
</feature>
<keyword evidence="8" id="KW-0234">DNA repair</keyword>
<keyword evidence="6" id="KW-0378">Hydrolase</keyword>
<sequence length="1166" mass="127901">MDSVGDLHSAHLLNYERQIVQDLIQEDALCVMSAGMGWQKIAAVLVQLHAHSQPGAVLILGCQPWQKEIICREVVRHNSAVKPPLDINNEVPALERIECYKKPDSFFVTTRILVVDFLSARVLPQNIAGMIVLNAHRVTEASGDAFAVRLYRAGNRTGFIRAISDQPCSFVSGFNKVEKVMRLLHVRRLALWPRFHQYVRDEIDAGGSQVVEWGEALSPAMQHIQAAITDILDALIKDLKRTNNIDCSDLVLENGLSRSFEDIVRRQLDPIWHTINAKTRQICRDLRTLRQLALHLVRHDAVTFLSYLESLRATEGRTCVWLFHDATHTLFEMARRRVYIYRQSDNNALSLLQQEDCIRQKADVPDKADAAVKNSKDGVVEVSASTGQAARRKRKTEAVAVEGTGPASGVPKPPVLEVVLEEVPKWGLLVEVLKEVHDTRTAWAVHSCQEKQVTAPSHPPSSRPGAHLEKPVYFAGDHDEVVDLSTQQPEGIQAVWAASSPPQMLTERPRMSSHDCLGEEGTSSRGPCPPQGEASTIRAGPDAASFAEAAASPILVIVREPHMCVQLEQVVRLGGRAVMQAMYEAFVTSSIKRGGGINASWAGGTSQVHHETGVSGEGRGRGSAGGKGWGRSGRGRGVRNSEWSQLRDQHAQGGPGPAWRPGEQQALKEEAARLEQQRRKSSSRMPGQSEFQGTSSSKKRSSDTAESGDVKRRLKKKHRDDSPPPVSPPKGTDLESSTHQQLKIRPATSRQANAITCTSEAPEGMSEAAKIKIEDAGSCPLLSDVHFYALDSKQDDILWQIRPSCIIFYEPDLAFIRQVEQYQAERCTTPLSVHILTYDDSLEGQAHLAAVERERQALTSLIEFKQHIVIPTDLEPGQQLELWTPSSTGGAVLDSASRNQLTRQGGALSLMGANGGTKGGLQKQQQRRLVVDVREFMSGLPSVLHQKGMMLMPVTLEVGDYVLSPEICVERKALPDLQASLASGRLYHQAEAMTKHYKTPILLIEFDPARAFSLQSVHDIGDDIDARSITSKLALLILHFPRLKLVWSRSPHATADVFMDLKRNQDEPDSVAAALVGIPVGAGGLALMQPGGSPLELVVNQSAQDLIRKLPGVTEANFRPLMTAMGSLRALADASIEEIEAAMGGSGNNKNAKLLKEFMDAPCPRL</sequence>
<accession>A0A250XPD6</accession>
<dbReference type="FunFam" id="3.40.50.10130:FF:000002">
    <property type="entry name" value="DNA repair endonuclease XPF"/>
    <property type="match status" value="1"/>
</dbReference>
<dbReference type="InterPro" id="IPR011335">
    <property type="entry name" value="Restrct_endonuc-II-like"/>
</dbReference>
<evidence type="ECO:0000313" key="12">
    <source>
        <dbReference type="EMBL" id="GAX84863.1"/>
    </source>
</evidence>
<keyword evidence="3" id="KW-0540">Nuclease</keyword>
<dbReference type="GO" id="GO:0000014">
    <property type="term" value="F:single-stranded DNA endodeoxyribonuclease activity"/>
    <property type="evidence" value="ECO:0007669"/>
    <property type="project" value="TreeGrafter"/>
</dbReference>
<feature type="compositionally biased region" description="Basic and acidic residues" evidence="10">
    <location>
        <begin position="700"/>
        <end position="711"/>
    </location>
</feature>
<dbReference type="GO" id="GO:1901255">
    <property type="term" value="P:nucleotide-excision repair involved in interstrand cross-link repair"/>
    <property type="evidence" value="ECO:0007669"/>
    <property type="project" value="TreeGrafter"/>
</dbReference>
<dbReference type="SUPFAM" id="SSF47781">
    <property type="entry name" value="RuvA domain 2-like"/>
    <property type="match status" value="1"/>
</dbReference>
<evidence type="ECO:0000313" key="13">
    <source>
        <dbReference type="Proteomes" id="UP000232323"/>
    </source>
</evidence>
<reference evidence="12 13" key="1">
    <citation type="submission" date="2017-08" db="EMBL/GenBank/DDBJ databases">
        <title>Acidophilic green algal genome provides insights into adaptation to an acidic environment.</title>
        <authorList>
            <person name="Hirooka S."/>
            <person name="Hirose Y."/>
            <person name="Kanesaki Y."/>
            <person name="Higuchi S."/>
            <person name="Fujiwara T."/>
            <person name="Onuma R."/>
            <person name="Era A."/>
            <person name="Ohbayashi R."/>
            <person name="Uzuka A."/>
            <person name="Nozaki H."/>
            <person name="Yoshikawa H."/>
            <person name="Miyagishima S.Y."/>
        </authorList>
    </citation>
    <scope>NUCLEOTIDE SEQUENCE [LARGE SCALE GENOMIC DNA]</scope>
    <source>
        <strain evidence="12 13">NIES-2499</strain>
    </source>
</reference>
<evidence type="ECO:0000259" key="11">
    <source>
        <dbReference type="SMART" id="SM00891"/>
    </source>
</evidence>
<organism evidence="12 13">
    <name type="scientific">Chlamydomonas eustigma</name>
    <dbReference type="NCBI Taxonomy" id="1157962"/>
    <lineage>
        <taxon>Eukaryota</taxon>
        <taxon>Viridiplantae</taxon>
        <taxon>Chlorophyta</taxon>
        <taxon>core chlorophytes</taxon>
        <taxon>Chlorophyceae</taxon>
        <taxon>CS clade</taxon>
        <taxon>Chlamydomonadales</taxon>
        <taxon>Chlamydomonadaceae</taxon>
        <taxon>Chlamydomonas</taxon>
    </lineage>
</organism>
<feature type="compositionally biased region" description="Polar residues" evidence="10">
    <location>
        <begin position="683"/>
        <end position="696"/>
    </location>
</feature>
<dbReference type="GO" id="GO:0000110">
    <property type="term" value="C:nucleotide-excision repair factor 1 complex"/>
    <property type="evidence" value="ECO:0007669"/>
    <property type="project" value="TreeGrafter"/>
</dbReference>
<dbReference type="OrthoDB" id="361020at2759"/>
<dbReference type="GO" id="GO:0003697">
    <property type="term" value="F:single-stranded DNA binding"/>
    <property type="evidence" value="ECO:0007669"/>
    <property type="project" value="TreeGrafter"/>
</dbReference>
<dbReference type="AlphaFoldDB" id="A0A250XPD6"/>
<dbReference type="EMBL" id="BEGY01000138">
    <property type="protein sequence ID" value="GAX84863.1"/>
    <property type="molecule type" value="Genomic_DNA"/>
</dbReference>
<feature type="compositionally biased region" description="Gly residues" evidence="10">
    <location>
        <begin position="615"/>
        <end position="632"/>
    </location>
</feature>
<evidence type="ECO:0000256" key="6">
    <source>
        <dbReference type="ARBA" id="ARBA00022801"/>
    </source>
</evidence>
<feature type="region of interest" description="Disordered" evidence="10">
    <location>
        <begin position="382"/>
        <end position="407"/>
    </location>
</feature>
<comment type="caution">
    <text evidence="12">The sequence shown here is derived from an EMBL/GenBank/DDBJ whole genome shotgun (WGS) entry which is preliminary data.</text>
</comment>
<keyword evidence="7" id="KW-0238">DNA-binding</keyword>
<gene>
    <name evidence="12" type="ORF">CEUSTIGMA_g12284.t1</name>
</gene>
<evidence type="ECO:0000256" key="4">
    <source>
        <dbReference type="ARBA" id="ARBA00022759"/>
    </source>
</evidence>
<dbReference type="Proteomes" id="UP000232323">
    <property type="component" value="Unassembled WGS sequence"/>
</dbReference>
<name>A0A250XPD6_9CHLO</name>
<proteinExistence type="inferred from homology"/>
<keyword evidence="13" id="KW-1185">Reference proteome</keyword>
<evidence type="ECO:0000256" key="1">
    <source>
        <dbReference type="ARBA" id="ARBA00004123"/>
    </source>
</evidence>
<dbReference type="Gene3D" id="1.10.150.20">
    <property type="entry name" value="5' to 3' exonuclease, C-terminal subdomain"/>
    <property type="match status" value="1"/>
</dbReference>
<dbReference type="SUPFAM" id="SSF52980">
    <property type="entry name" value="Restriction endonuclease-like"/>
    <property type="match status" value="1"/>
</dbReference>
<evidence type="ECO:0000256" key="3">
    <source>
        <dbReference type="ARBA" id="ARBA00022722"/>
    </source>
</evidence>
<dbReference type="Pfam" id="PF02732">
    <property type="entry name" value="ERCC4"/>
    <property type="match status" value="1"/>
</dbReference>
<feature type="compositionally biased region" description="Basic and acidic residues" evidence="10">
    <location>
        <begin position="666"/>
        <end position="678"/>
    </location>
</feature>
<keyword evidence="5" id="KW-0227">DNA damage</keyword>
<dbReference type="SMART" id="SM00891">
    <property type="entry name" value="ERCC4"/>
    <property type="match status" value="1"/>
</dbReference>
<comment type="similarity">
    <text evidence="2">Belongs to the XPF family.</text>
</comment>
<feature type="compositionally biased region" description="Polar residues" evidence="10">
    <location>
        <begin position="748"/>
        <end position="759"/>
    </location>
</feature>
<protein>
    <recommendedName>
        <fullName evidence="11">ERCC4 domain-containing protein</fullName>
    </recommendedName>
</protein>
<dbReference type="InterPro" id="IPR010994">
    <property type="entry name" value="RuvA_2-like"/>
</dbReference>
<feature type="domain" description="ERCC4" evidence="11">
    <location>
        <begin position="928"/>
        <end position="1008"/>
    </location>
</feature>
<dbReference type="PANTHER" id="PTHR10150">
    <property type="entry name" value="DNA REPAIR ENDONUCLEASE XPF"/>
    <property type="match status" value="1"/>
</dbReference>
<keyword evidence="4" id="KW-0255">Endonuclease</keyword>
<dbReference type="InterPro" id="IPR047520">
    <property type="entry name" value="XPF_nuclease"/>
</dbReference>
<evidence type="ECO:0000256" key="8">
    <source>
        <dbReference type="ARBA" id="ARBA00023204"/>
    </source>
</evidence>